<dbReference type="Gene3D" id="3.30.70.270">
    <property type="match status" value="1"/>
</dbReference>
<evidence type="ECO:0000313" key="4">
    <source>
        <dbReference type="EMBL" id="MBB3975769.1"/>
    </source>
</evidence>
<dbReference type="PANTHER" id="PTHR45138:SF9">
    <property type="entry name" value="DIGUANYLATE CYCLASE DGCM-RELATED"/>
    <property type="match status" value="1"/>
</dbReference>
<dbReference type="PROSITE" id="PS50887">
    <property type="entry name" value="GGDEF"/>
    <property type="match status" value="1"/>
</dbReference>
<protein>
    <recommendedName>
        <fullName evidence="1">diguanylate cyclase</fullName>
        <ecNumber evidence="1">2.7.7.65</ecNumber>
    </recommendedName>
</protein>
<comment type="caution">
    <text evidence="4">The sequence shown here is derived from an EMBL/GenBank/DDBJ whole genome shotgun (WGS) entry which is preliminary data.</text>
</comment>
<dbReference type="PANTHER" id="PTHR45138">
    <property type="entry name" value="REGULATORY COMPONENTS OF SENSORY TRANSDUCTION SYSTEM"/>
    <property type="match status" value="1"/>
</dbReference>
<dbReference type="InterPro" id="IPR000160">
    <property type="entry name" value="GGDEF_dom"/>
</dbReference>
<dbReference type="GO" id="GO:1902201">
    <property type="term" value="P:negative regulation of bacterial-type flagellum-dependent cell motility"/>
    <property type="evidence" value="ECO:0007669"/>
    <property type="project" value="TreeGrafter"/>
</dbReference>
<dbReference type="EC" id="2.7.7.65" evidence="1"/>
<accession>A0A7W6GJC4</accession>
<dbReference type="InterPro" id="IPR029787">
    <property type="entry name" value="Nucleotide_cyclase"/>
</dbReference>
<dbReference type="InterPro" id="IPR043128">
    <property type="entry name" value="Rev_trsase/Diguanyl_cyclase"/>
</dbReference>
<organism evidence="4 5">
    <name type="scientific">Mycoplana azooxidifex</name>
    <dbReference type="NCBI Taxonomy" id="1636188"/>
    <lineage>
        <taxon>Bacteria</taxon>
        <taxon>Pseudomonadati</taxon>
        <taxon>Pseudomonadota</taxon>
        <taxon>Alphaproteobacteria</taxon>
        <taxon>Hyphomicrobiales</taxon>
        <taxon>Rhizobiaceae</taxon>
        <taxon>Mycoplana</taxon>
    </lineage>
</organism>
<evidence type="ECO:0000256" key="1">
    <source>
        <dbReference type="ARBA" id="ARBA00012528"/>
    </source>
</evidence>
<dbReference type="Proteomes" id="UP000574761">
    <property type="component" value="Unassembled WGS sequence"/>
</dbReference>
<comment type="catalytic activity">
    <reaction evidence="2">
        <text>2 GTP = 3',3'-c-di-GMP + 2 diphosphate</text>
        <dbReference type="Rhea" id="RHEA:24898"/>
        <dbReference type="ChEBI" id="CHEBI:33019"/>
        <dbReference type="ChEBI" id="CHEBI:37565"/>
        <dbReference type="ChEBI" id="CHEBI:58805"/>
        <dbReference type="EC" id="2.7.7.65"/>
    </reaction>
</comment>
<proteinExistence type="predicted"/>
<evidence type="ECO:0000256" key="2">
    <source>
        <dbReference type="ARBA" id="ARBA00034247"/>
    </source>
</evidence>
<evidence type="ECO:0000259" key="3">
    <source>
        <dbReference type="PROSITE" id="PS50887"/>
    </source>
</evidence>
<dbReference type="SUPFAM" id="SSF55073">
    <property type="entry name" value="Nucleotide cyclase"/>
    <property type="match status" value="1"/>
</dbReference>
<dbReference type="CDD" id="cd01949">
    <property type="entry name" value="GGDEF"/>
    <property type="match status" value="1"/>
</dbReference>
<dbReference type="NCBIfam" id="TIGR00254">
    <property type="entry name" value="GGDEF"/>
    <property type="match status" value="1"/>
</dbReference>
<dbReference type="AlphaFoldDB" id="A0A7W6GJC4"/>
<gene>
    <name evidence="4" type="ORF">GGQ64_000956</name>
</gene>
<keyword evidence="5" id="KW-1185">Reference proteome</keyword>
<name>A0A7W6GJC4_9HYPH</name>
<dbReference type="EMBL" id="JACIEE010000002">
    <property type="protein sequence ID" value="MBB3975769.1"/>
    <property type="molecule type" value="Genomic_DNA"/>
</dbReference>
<dbReference type="GO" id="GO:0043709">
    <property type="term" value="P:cell adhesion involved in single-species biofilm formation"/>
    <property type="evidence" value="ECO:0007669"/>
    <property type="project" value="TreeGrafter"/>
</dbReference>
<sequence>MKAAAATVASVAVSVSIVLLLVPMLGGQPDGPGFWMSVLCPLLIAGPASTWQFHQTETIARQRDAIARMHVKLEDAHAELQRLHADLGEKARTDALTGGLNRGAFFAALEEAVAHGRGAMALIVADADHFKTINDGFGHLVGDDALRRIGGLMADTIGSIGIWGRIGGEEFAALLTDTGRSAAIEAAERLRLAVAETKLLADERPVSLSVSIGIACANAPCAPIDLFRRADDDLYRAKSGGRNRIVIDGREVVEIAA</sequence>
<evidence type="ECO:0000313" key="5">
    <source>
        <dbReference type="Proteomes" id="UP000574761"/>
    </source>
</evidence>
<feature type="domain" description="GGDEF" evidence="3">
    <location>
        <begin position="118"/>
        <end position="250"/>
    </location>
</feature>
<dbReference type="SMART" id="SM00267">
    <property type="entry name" value="GGDEF"/>
    <property type="match status" value="1"/>
</dbReference>
<dbReference type="Pfam" id="PF00990">
    <property type="entry name" value="GGDEF"/>
    <property type="match status" value="1"/>
</dbReference>
<dbReference type="GO" id="GO:0005886">
    <property type="term" value="C:plasma membrane"/>
    <property type="evidence" value="ECO:0007669"/>
    <property type="project" value="TreeGrafter"/>
</dbReference>
<dbReference type="GO" id="GO:0052621">
    <property type="term" value="F:diguanylate cyclase activity"/>
    <property type="evidence" value="ECO:0007669"/>
    <property type="project" value="UniProtKB-EC"/>
</dbReference>
<dbReference type="InterPro" id="IPR050469">
    <property type="entry name" value="Diguanylate_Cyclase"/>
</dbReference>
<reference evidence="4 5" key="1">
    <citation type="submission" date="2020-08" db="EMBL/GenBank/DDBJ databases">
        <title>Genomic Encyclopedia of Type Strains, Phase IV (KMG-IV): sequencing the most valuable type-strain genomes for metagenomic binning, comparative biology and taxonomic classification.</title>
        <authorList>
            <person name="Goeker M."/>
        </authorList>
    </citation>
    <scope>NUCLEOTIDE SEQUENCE [LARGE SCALE GENOMIC DNA]</scope>
    <source>
        <strain evidence="4 5">DSM 100211</strain>
    </source>
</reference>